<name>A0AAV0WU87_9HEMI</name>
<sequence>MQHDRLAYNRLKNDYLHEIRRAKMESWRKMSDDINVNTWGKAFKYAKNGPRNKAVISSLTKEDGSLRQGPLERHVPVEEQQVKNAIWRMKPPRAPGLDGITTGILRKAWPIAKDSMTQLMNR</sequence>
<proteinExistence type="predicted"/>
<accession>A0AAV0WU87</accession>
<dbReference type="Proteomes" id="UP001160148">
    <property type="component" value="Unassembled WGS sequence"/>
</dbReference>
<gene>
    <name evidence="1" type="ORF">MEUPH1_LOCUS14835</name>
</gene>
<comment type="caution">
    <text evidence="1">The sequence shown here is derived from an EMBL/GenBank/DDBJ whole genome shotgun (WGS) entry which is preliminary data.</text>
</comment>
<protein>
    <recommendedName>
        <fullName evidence="3">Reverse transcriptase</fullName>
    </recommendedName>
</protein>
<dbReference type="EMBL" id="CARXXK010000002">
    <property type="protein sequence ID" value="CAI6359422.1"/>
    <property type="molecule type" value="Genomic_DNA"/>
</dbReference>
<reference evidence="1 2" key="1">
    <citation type="submission" date="2023-01" db="EMBL/GenBank/DDBJ databases">
        <authorList>
            <person name="Whitehead M."/>
        </authorList>
    </citation>
    <scope>NUCLEOTIDE SEQUENCE [LARGE SCALE GENOMIC DNA]</scope>
</reference>
<evidence type="ECO:0008006" key="3">
    <source>
        <dbReference type="Google" id="ProtNLM"/>
    </source>
</evidence>
<organism evidence="1 2">
    <name type="scientific">Macrosiphum euphorbiae</name>
    <name type="common">potato aphid</name>
    <dbReference type="NCBI Taxonomy" id="13131"/>
    <lineage>
        <taxon>Eukaryota</taxon>
        <taxon>Metazoa</taxon>
        <taxon>Ecdysozoa</taxon>
        <taxon>Arthropoda</taxon>
        <taxon>Hexapoda</taxon>
        <taxon>Insecta</taxon>
        <taxon>Pterygota</taxon>
        <taxon>Neoptera</taxon>
        <taxon>Paraneoptera</taxon>
        <taxon>Hemiptera</taxon>
        <taxon>Sternorrhyncha</taxon>
        <taxon>Aphidomorpha</taxon>
        <taxon>Aphidoidea</taxon>
        <taxon>Aphididae</taxon>
        <taxon>Macrosiphini</taxon>
        <taxon>Macrosiphum</taxon>
    </lineage>
</organism>
<evidence type="ECO:0000313" key="2">
    <source>
        <dbReference type="Proteomes" id="UP001160148"/>
    </source>
</evidence>
<keyword evidence="2" id="KW-1185">Reference proteome</keyword>
<dbReference type="AlphaFoldDB" id="A0AAV0WU87"/>
<evidence type="ECO:0000313" key="1">
    <source>
        <dbReference type="EMBL" id="CAI6359422.1"/>
    </source>
</evidence>